<proteinExistence type="predicted"/>
<accession>A0ABC9WMW2</accession>
<evidence type="ECO:0000256" key="1">
    <source>
        <dbReference type="SAM" id="MobiDB-lite"/>
    </source>
</evidence>
<dbReference type="AlphaFoldDB" id="A0ABC9WMW2"/>
<evidence type="ECO:0000313" key="3">
    <source>
        <dbReference type="Proteomes" id="UP001623348"/>
    </source>
</evidence>
<dbReference type="Proteomes" id="UP001623348">
    <property type="component" value="Unassembled WGS sequence"/>
</dbReference>
<organism evidence="2 3">
    <name type="scientific">Grus japonensis</name>
    <name type="common">Japanese crane</name>
    <name type="synonym">Red-crowned crane</name>
    <dbReference type="NCBI Taxonomy" id="30415"/>
    <lineage>
        <taxon>Eukaryota</taxon>
        <taxon>Metazoa</taxon>
        <taxon>Chordata</taxon>
        <taxon>Craniata</taxon>
        <taxon>Vertebrata</taxon>
        <taxon>Euteleostomi</taxon>
        <taxon>Archelosauria</taxon>
        <taxon>Archosauria</taxon>
        <taxon>Dinosauria</taxon>
        <taxon>Saurischia</taxon>
        <taxon>Theropoda</taxon>
        <taxon>Coelurosauria</taxon>
        <taxon>Aves</taxon>
        <taxon>Neognathae</taxon>
        <taxon>Neoaves</taxon>
        <taxon>Gruiformes</taxon>
        <taxon>Gruidae</taxon>
        <taxon>Grus</taxon>
    </lineage>
</organism>
<evidence type="ECO:0000313" key="2">
    <source>
        <dbReference type="EMBL" id="GAB0186601.1"/>
    </source>
</evidence>
<reference evidence="2 3" key="1">
    <citation type="submission" date="2024-06" db="EMBL/GenBank/DDBJ databases">
        <title>The draft genome of Grus japonensis, version 3.</title>
        <authorList>
            <person name="Nabeshima K."/>
            <person name="Suzuki S."/>
            <person name="Onuma M."/>
        </authorList>
    </citation>
    <scope>NUCLEOTIDE SEQUENCE [LARGE SCALE GENOMIC DNA]</scope>
    <source>
        <strain evidence="2 3">451A</strain>
    </source>
</reference>
<comment type="caution">
    <text evidence="2">The sequence shown here is derived from an EMBL/GenBank/DDBJ whole genome shotgun (WGS) entry which is preliminary data.</text>
</comment>
<sequence>MAEEIHPSNTDWVLRHENRSCKNQEHLESEQTMNNSGLDTDMEAYSSSCSDSGRVEKENESLSHPKN</sequence>
<gene>
    <name evidence="2" type="ORF">GRJ2_001125400</name>
</gene>
<protein>
    <submittedName>
        <fullName evidence="2">Uncharacterized protein</fullName>
    </submittedName>
</protein>
<feature type="compositionally biased region" description="Basic and acidic residues" evidence="1">
    <location>
        <begin position="53"/>
        <end position="67"/>
    </location>
</feature>
<name>A0ABC9WMW2_GRUJA</name>
<keyword evidence="3" id="KW-1185">Reference proteome</keyword>
<dbReference type="EMBL" id="BAAFJT010000003">
    <property type="protein sequence ID" value="GAB0186601.1"/>
    <property type="molecule type" value="Genomic_DNA"/>
</dbReference>
<feature type="region of interest" description="Disordered" evidence="1">
    <location>
        <begin position="25"/>
        <end position="67"/>
    </location>
</feature>